<dbReference type="PROSITE" id="PS51257">
    <property type="entry name" value="PROKAR_LIPOPROTEIN"/>
    <property type="match status" value="1"/>
</dbReference>
<dbReference type="InterPro" id="IPR024930">
    <property type="entry name" value="Skp_dom_sf"/>
</dbReference>
<evidence type="ECO:0000256" key="2">
    <source>
        <dbReference type="ARBA" id="ARBA00022729"/>
    </source>
</evidence>
<gene>
    <name evidence="4" type="ORF">CLV57_3203</name>
</gene>
<organism evidence="4 5">
    <name type="scientific">Mucilaginibacter auburnensis</name>
    <dbReference type="NCBI Taxonomy" id="1457233"/>
    <lineage>
        <taxon>Bacteria</taxon>
        <taxon>Pseudomonadati</taxon>
        <taxon>Bacteroidota</taxon>
        <taxon>Sphingobacteriia</taxon>
        <taxon>Sphingobacteriales</taxon>
        <taxon>Sphingobacteriaceae</taxon>
        <taxon>Mucilaginibacter</taxon>
    </lineage>
</organism>
<proteinExistence type="inferred from homology"/>
<dbReference type="RefSeq" id="WP_100342357.1">
    <property type="nucleotide sequence ID" value="NZ_PGFJ01000002.1"/>
</dbReference>
<evidence type="ECO:0000256" key="1">
    <source>
        <dbReference type="ARBA" id="ARBA00009091"/>
    </source>
</evidence>
<dbReference type="OrthoDB" id="1493259at2"/>
<accession>A0A2H9VNX3</accession>
<dbReference type="GO" id="GO:0005829">
    <property type="term" value="C:cytosol"/>
    <property type="evidence" value="ECO:0007669"/>
    <property type="project" value="TreeGrafter"/>
</dbReference>
<dbReference type="EMBL" id="PGFJ01000002">
    <property type="protein sequence ID" value="PJJ80059.1"/>
    <property type="molecule type" value="Genomic_DNA"/>
</dbReference>
<dbReference type="PANTHER" id="PTHR35089">
    <property type="entry name" value="CHAPERONE PROTEIN SKP"/>
    <property type="match status" value="1"/>
</dbReference>
<dbReference type="InterPro" id="IPR005632">
    <property type="entry name" value="Chaperone_Skp"/>
</dbReference>
<sequence length="198" mass="21838">MKTTGSIFNKITLGVLVAVSVAACNNEKKSDAPATAASAGSTAKETIVFVNQDTLLAKYEYAKDVNTKLQGKGKNADSDLNSRGQAFQREVAEYQRNANTMSADQRASTEQRLQRKQQELQQYQQNAAAELQNEQGTEANKLYEKIAEFTKGYAKQNGYKMVLTYSRANPTVLYGDTTLDVTADVLKKLNDAYAKDKK</sequence>
<evidence type="ECO:0000256" key="3">
    <source>
        <dbReference type="SAM" id="Coils"/>
    </source>
</evidence>
<protein>
    <submittedName>
        <fullName evidence="4">Outer membrane protein</fullName>
    </submittedName>
</protein>
<dbReference type="SUPFAM" id="SSF111384">
    <property type="entry name" value="OmpH-like"/>
    <property type="match status" value="1"/>
</dbReference>
<dbReference type="GO" id="GO:0051082">
    <property type="term" value="F:unfolded protein binding"/>
    <property type="evidence" value="ECO:0007669"/>
    <property type="project" value="InterPro"/>
</dbReference>
<dbReference type="SMART" id="SM00935">
    <property type="entry name" value="OmpH"/>
    <property type="match status" value="1"/>
</dbReference>
<feature type="coiled-coil region" evidence="3">
    <location>
        <begin position="106"/>
        <end position="133"/>
    </location>
</feature>
<comment type="caution">
    <text evidence="4">The sequence shown here is derived from an EMBL/GenBank/DDBJ whole genome shotgun (WGS) entry which is preliminary data.</text>
</comment>
<comment type="similarity">
    <text evidence="1">Belongs to the Skp family.</text>
</comment>
<name>A0A2H9VNX3_9SPHI</name>
<dbReference type="PANTHER" id="PTHR35089:SF1">
    <property type="entry name" value="CHAPERONE PROTEIN SKP"/>
    <property type="match status" value="1"/>
</dbReference>
<dbReference type="GO" id="GO:0050821">
    <property type="term" value="P:protein stabilization"/>
    <property type="evidence" value="ECO:0007669"/>
    <property type="project" value="TreeGrafter"/>
</dbReference>
<keyword evidence="3" id="KW-0175">Coiled coil</keyword>
<reference evidence="4 5" key="1">
    <citation type="submission" date="2017-11" db="EMBL/GenBank/DDBJ databases">
        <title>Genomic Encyclopedia of Archaeal and Bacterial Type Strains, Phase II (KMG-II): From Individual Species to Whole Genera.</title>
        <authorList>
            <person name="Goeker M."/>
        </authorList>
    </citation>
    <scope>NUCLEOTIDE SEQUENCE [LARGE SCALE GENOMIC DNA]</scope>
    <source>
        <strain evidence="4 5">DSM 28175</strain>
    </source>
</reference>
<evidence type="ECO:0000313" key="5">
    <source>
        <dbReference type="Proteomes" id="UP000242687"/>
    </source>
</evidence>
<dbReference type="AlphaFoldDB" id="A0A2H9VNX3"/>
<dbReference type="Pfam" id="PF03938">
    <property type="entry name" value="OmpH"/>
    <property type="match status" value="1"/>
</dbReference>
<evidence type="ECO:0000313" key="4">
    <source>
        <dbReference type="EMBL" id="PJJ80059.1"/>
    </source>
</evidence>
<dbReference type="Proteomes" id="UP000242687">
    <property type="component" value="Unassembled WGS sequence"/>
</dbReference>
<dbReference type="Gene3D" id="3.30.910.20">
    <property type="entry name" value="Skp domain"/>
    <property type="match status" value="1"/>
</dbReference>
<keyword evidence="5" id="KW-1185">Reference proteome</keyword>
<keyword evidence="2" id="KW-0732">Signal</keyword>